<name>A0AA38MQR7_9AGAR</name>
<accession>A0AA38MQR7</accession>
<dbReference type="Gene3D" id="1.20.1280.50">
    <property type="match status" value="1"/>
</dbReference>
<dbReference type="Proteomes" id="UP001176059">
    <property type="component" value="Unassembled WGS sequence"/>
</dbReference>
<dbReference type="PROSITE" id="PS50181">
    <property type="entry name" value="FBOX"/>
    <property type="match status" value="1"/>
</dbReference>
<comment type="caution">
    <text evidence="3">The sequence shown here is derived from an EMBL/GenBank/DDBJ whole genome shotgun (WGS) entry which is preliminary data.</text>
</comment>
<sequence length="373" mass="44079">MSMARRSARLQVKEAANTSDSPQNVDATQSLEHGEQYDEEQEERPRKRAKRISAESSGKRAENKGIASKPLRRVRGKLGLLARLAKDVPVEVILEVFCHLEPRDLLRLARTSRELRNLLMSKTLENIWRAARQNVEDLPPCPHDLSEPQYAFLIYEPICHLCDRRVESVLWSFRMRCCQDCASDLSKFPQYDEEFFARLPQEFRSYDILPRDLILTSERWGWTGHNEITARYKAEYETLQTTEERKAWLIRKEKEGQQSRNHRSLCAQWMCRRDIERARELDKLRQQRKEDILTRLNDIGWREEAEIIMKSQRLITCRKDSFAQHKSVNQPRKLTEYGWNIIKDELVTMLSNHKEKRLQTEIERISASPSKTQ</sequence>
<dbReference type="Pfam" id="PF12937">
    <property type="entry name" value="F-box-like"/>
    <property type="match status" value="1"/>
</dbReference>
<feature type="region of interest" description="Disordered" evidence="1">
    <location>
        <begin position="1"/>
        <end position="68"/>
    </location>
</feature>
<protein>
    <recommendedName>
        <fullName evidence="2">F-box domain-containing protein</fullName>
    </recommendedName>
</protein>
<keyword evidence="4" id="KW-1185">Reference proteome</keyword>
<reference evidence="3" key="2">
    <citation type="journal article" date="2023" name="Proc. Natl. Acad. Sci. U.S.A.">
        <title>A global phylogenomic analysis of the shiitake genus Lentinula.</title>
        <authorList>
            <person name="Sierra-Patev S."/>
            <person name="Min B."/>
            <person name="Naranjo-Ortiz M."/>
            <person name="Looney B."/>
            <person name="Konkel Z."/>
            <person name="Slot J.C."/>
            <person name="Sakamoto Y."/>
            <person name="Steenwyk J.L."/>
            <person name="Rokas A."/>
            <person name="Carro J."/>
            <person name="Camarero S."/>
            <person name="Ferreira P."/>
            <person name="Molpeceres G."/>
            <person name="Ruiz-Duenas F.J."/>
            <person name="Serrano A."/>
            <person name="Henrissat B."/>
            <person name="Drula E."/>
            <person name="Hughes K.W."/>
            <person name="Mata J.L."/>
            <person name="Ishikawa N.K."/>
            <person name="Vargas-Isla R."/>
            <person name="Ushijima S."/>
            <person name="Smith C.A."/>
            <person name="Donoghue J."/>
            <person name="Ahrendt S."/>
            <person name="Andreopoulos W."/>
            <person name="He G."/>
            <person name="LaButti K."/>
            <person name="Lipzen A."/>
            <person name="Ng V."/>
            <person name="Riley R."/>
            <person name="Sandor L."/>
            <person name="Barry K."/>
            <person name="Martinez A.T."/>
            <person name="Xiao Y."/>
            <person name="Gibbons J.G."/>
            <person name="Terashima K."/>
            <person name="Grigoriev I.V."/>
            <person name="Hibbett D."/>
        </authorList>
    </citation>
    <scope>NUCLEOTIDE SEQUENCE</scope>
    <source>
        <strain evidence="3">ET3784</strain>
    </source>
</reference>
<evidence type="ECO:0000256" key="1">
    <source>
        <dbReference type="SAM" id="MobiDB-lite"/>
    </source>
</evidence>
<organism evidence="3 4">
    <name type="scientific">Lentinula guzmanii</name>
    <dbReference type="NCBI Taxonomy" id="2804957"/>
    <lineage>
        <taxon>Eukaryota</taxon>
        <taxon>Fungi</taxon>
        <taxon>Dikarya</taxon>
        <taxon>Basidiomycota</taxon>
        <taxon>Agaricomycotina</taxon>
        <taxon>Agaricomycetes</taxon>
        <taxon>Agaricomycetidae</taxon>
        <taxon>Agaricales</taxon>
        <taxon>Marasmiineae</taxon>
        <taxon>Omphalotaceae</taxon>
        <taxon>Lentinula</taxon>
    </lineage>
</organism>
<dbReference type="EMBL" id="JANVFO010000091">
    <property type="protein sequence ID" value="KAJ3714534.1"/>
    <property type="molecule type" value="Genomic_DNA"/>
</dbReference>
<dbReference type="SMART" id="SM00256">
    <property type="entry name" value="FBOX"/>
    <property type="match status" value="1"/>
</dbReference>
<dbReference type="InterPro" id="IPR001810">
    <property type="entry name" value="F-box_dom"/>
</dbReference>
<proteinExistence type="predicted"/>
<dbReference type="CDD" id="cd09917">
    <property type="entry name" value="F-box_SF"/>
    <property type="match status" value="1"/>
</dbReference>
<reference evidence="3" key="1">
    <citation type="submission" date="2022-08" db="EMBL/GenBank/DDBJ databases">
        <authorList>
            <consortium name="DOE Joint Genome Institute"/>
            <person name="Min B."/>
            <person name="Sierra-Patev S."/>
            <person name="Naranjo-Ortiz M."/>
            <person name="Looney B."/>
            <person name="Konkel Z."/>
            <person name="Slot J.C."/>
            <person name="Sakamoto Y."/>
            <person name="Steenwyk J.L."/>
            <person name="Rokas A."/>
            <person name="Carro J."/>
            <person name="Camarero S."/>
            <person name="Ferreira P."/>
            <person name="Molpeceres G."/>
            <person name="Ruiz-duenas F.J."/>
            <person name="Serrano A."/>
            <person name="Henrissat B."/>
            <person name="Drula E."/>
            <person name="Hughes K.W."/>
            <person name="Mata J.L."/>
            <person name="Ishikawa N.K."/>
            <person name="Vargas-Isla R."/>
            <person name="Ushijima S."/>
            <person name="Smith C.A."/>
            <person name="Ahrendt S."/>
            <person name="Andreopoulos W."/>
            <person name="He G."/>
            <person name="LaButti K."/>
            <person name="Lipzen A."/>
            <person name="Ng V."/>
            <person name="Riley R."/>
            <person name="Sandor L."/>
            <person name="Barry K."/>
            <person name="Martinez A.T."/>
            <person name="Xiao Y."/>
            <person name="Gibbons J.G."/>
            <person name="Terashima K."/>
            <person name="Hibbett D.S."/>
            <person name="Grigoriev I.V."/>
        </authorList>
    </citation>
    <scope>NUCLEOTIDE SEQUENCE</scope>
    <source>
        <strain evidence="3">ET3784</strain>
    </source>
</reference>
<feature type="compositionally biased region" description="Polar residues" evidence="1">
    <location>
        <begin position="16"/>
        <end position="31"/>
    </location>
</feature>
<gene>
    <name evidence="3" type="ORF">DFJ43DRAFT_1160798</name>
</gene>
<feature type="domain" description="F-box" evidence="2">
    <location>
        <begin position="82"/>
        <end position="131"/>
    </location>
</feature>
<dbReference type="InterPro" id="IPR036047">
    <property type="entry name" value="F-box-like_dom_sf"/>
</dbReference>
<evidence type="ECO:0000313" key="4">
    <source>
        <dbReference type="Proteomes" id="UP001176059"/>
    </source>
</evidence>
<dbReference type="AlphaFoldDB" id="A0AA38MQR7"/>
<evidence type="ECO:0000259" key="2">
    <source>
        <dbReference type="PROSITE" id="PS50181"/>
    </source>
</evidence>
<dbReference type="SUPFAM" id="SSF81383">
    <property type="entry name" value="F-box domain"/>
    <property type="match status" value="1"/>
</dbReference>
<evidence type="ECO:0000313" key="3">
    <source>
        <dbReference type="EMBL" id="KAJ3714534.1"/>
    </source>
</evidence>